<evidence type="ECO:0000259" key="3">
    <source>
        <dbReference type="Pfam" id="PF00248"/>
    </source>
</evidence>
<protein>
    <submittedName>
        <fullName evidence="4">Alcohol dehydrogenase</fullName>
    </submittedName>
</protein>
<gene>
    <name evidence="4" type="ORF">FDENT_10066</name>
</gene>
<keyword evidence="5" id="KW-1185">Reference proteome</keyword>
<comment type="caution">
    <text evidence="4">The sequence shown here is derived from an EMBL/GenBank/DDBJ whole genome shotgun (WGS) entry which is preliminary data.</text>
</comment>
<dbReference type="PANTHER" id="PTHR43625:SF7">
    <property type="entry name" value="REDUCTASE (YAKC), PUTATIVE (AFU_ORTHOLOGUE AFUA_8G01560)-RELATED"/>
    <property type="match status" value="1"/>
</dbReference>
<evidence type="ECO:0000313" key="5">
    <source>
        <dbReference type="Proteomes" id="UP000562682"/>
    </source>
</evidence>
<dbReference type="GO" id="GO:0005737">
    <property type="term" value="C:cytoplasm"/>
    <property type="evidence" value="ECO:0007669"/>
    <property type="project" value="TreeGrafter"/>
</dbReference>
<dbReference type="InterPro" id="IPR023210">
    <property type="entry name" value="NADP_OxRdtase_dom"/>
</dbReference>
<evidence type="ECO:0000256" key="1">
    <source>
        <dbReference type="ARBA" id="ARBA00023002"/>
    </source>
</evidence>
<dbReference type="PANTHER" id="PTHR43625">
    <property type="entry name" value="AFLATOXIN B1 ALDEHYDE REDUCTASE"/>
    <property type="match status" value="1"/>
</dbReference>
<dbReference type="InterPro" id="IPR021833">
    <property type="entry name" value="DUF3425"/>
</dbReference>
<accession>A0A8H5TPU4</accession>
<dbReference type="EMBL" id="JAAOAK010000319">
    <property type="protein sequence ID" value="KAF5674258.1"/>
    <property type="molecule type" value="Genomic_DNA"/>
</dbReference>
<proteinExistence type="predicted"/>
<feature type="compositionally biased region" description="Polar residues" evidence="2">
    <location>
        <begin position="376"/>
        <end position="385"/>
    </location>
</feature>
<evidence type="ECO:0000313" key="4">
    <source>
        <dbReference type="EMBL" id="KAF5674258.1"/>
    </source>
</evidence>
<dbReference type="InterPro" id="IPR036812">
    <property type="entry name" value="NAD(P)_OxRdtase_dom_sf"/>
</dbReference>
<dbReference type="GO" id="GO:0016491">
    <property type="term" value="F:oxidoreductase activity"/>
    <property type="evidence" value="ECO:0007669"/>
    <property type="project" value="UniProtKB-KW"/>
</dbReference>
<dbReference type="Gene3D" id="3.20.20.100">
    <property type="entry name" value="NADP-dependent oxidoreductase domain"/>
    <property type="match status" value="1"/>
</dbReference>
<dbReference type="Pfam" id="PF00248">
    <property type="entry name" value="Aldo_ket_red"/>
    <property type="match status" value="1"/>
</dbReference>
<organism evidence="4 5">
    <name type="scientific">Fusarium denticulatum</name>
    <dbReference type="NCBI Taxonomy" id="48507"/>
    <lineage>
        <taxon>Eukaryota</taxon>
        <taxon>Fungi</taxon>
        <taxon>Dikarya</taxon>
        <taxon>Ascomycota</taxon>
        <taxon>Pezizomycotina</taxon>
        <taxon>Sordariomycetes</taxon>
        <taxon>Hypocreomycetidae</taxon>
        <taxon>Hypocreales</taxon>
        <taxon>Nectriaceae</taxon>
        <taxon>Fusarium</taxon>
        <taxon>Fusarium fujikuroi species complex</taxon>
    </lineage>
</organism>
<keyword evidence="1" id="KW-0560">Oxidoreductase</keyword>
<dbReference type="Proteomes" id="UP000562682">
    <property type="component" value="Unassembled WGS sequence"/>
</dbReference>
<feature type="region of interest" description="Disordered" evidence="2">
    <location>
        <begin position="349"/>
        <end position="393"/>
    </location>
</feature>
<dbReference type="Pfam" id="PF11905">
    <property type="entry name" value="DUF3425"/>
    <property type="match status" value="1"/>
</dbReference>
<dbReference type="SUPFAM" id="SSF51430">
    <property type="entry name" value="NAD(P)-linked oxidoreductase"/>
    <property type="match status" value="1"/>
</dbReference>
<sequence length="614" mass="68357">MVKTIPFGNITVPSPGFGAMGMSFGLGSNLSLEEAEPVLLKAIELGCTFWDTAVVYQAGVNEKLLGDFIRKHNVRDKVFIASKCGFDVFGKGGVTNSASHIKEYIEGTIERLGFAPDLYYLHRIDPNTPLEESIPALDEIRKQGKTKYIGLSECSANTLRKANSIAKIDAVQAEYSAFETLHETDGLIDTAKELGIAYVAYSPLGHGWLVDDFPYKSPDDFAPDDFRRTVPKFQGENFYKNKAIVEEIKKLAVRKGCTLTQIALAWVASQGMIAIPGTTKAHRLEENWASRNVDLTEGEKAEMRRIVDSAKPQGNRMDSISAVKGQDMLARLDRFKPLPDLRTHADDWTGVTSRRERKRRQNRLNQRAWRRRKAAQDTSDGQTTRTSHDGSVVLSDTCPSKAFGARTIGDGILLIPDTREAERLRNLIRQSLEDYSLQTPRPSNLHIIIRLNVLNAIADNATAIGFPKESLCRDEFISPFYQIGPIQLPSPSCPTSLQPTSLQRSTAHHPWIDLFPFPKFRDNVLSGMQEGLFDDDELCGDLLGVEGAGVGEQPSLLVWTVAWDAKGWEVNAAFVKKWGSLIQYCPEMMESTNYWRRKRGQAALTFGIDAQAGQ</sequence>
<reference evidence="4 5" key="1">
    <citation type="submission" date="2020-05" db="EMBL/GenBank/DDBJ databases">
        <title>Identification and distribution of gene clusters putatively required for synthesis of sphingolipid metabolism inhibitors in phylogenetically diverse species of the filamentous fungus Fusarium.</title>
        <authorList>
            <person name="Kim H.-S."/>
            <person name="Busman M."/>
            <person name="Brown D.W."/>
            <person name="Divon H."/>
            <person name="Uhlig S."/>
            <person name="Proctor R.H."/>
        </authorList>
    </citation>
    <scope>NUCLEOTIDE SEQUENCE [LARGE SCALE GENOMIC DNA]</scope>
    <source>
        <strain evidence="4 5">NRRL 25311</strain>
    </source>
</reference>
<feature type="domain" description="NADP-dependent oxidoreductase" evidence="3">
    <location>
        <begin position="22"/>
        <end position="306"/>
    </location>
</feature>
<evidence type="ECO:0000256" key="2">
    <source>
        <dbReference type="SAM" id="MobiDB-lite"/>
    </source>
</evidence>
<name>A0A8H5TPU4_9HYPO</name>
<dbReference type="InterPro" id="IPR050791">
    <property type="entry name" value="Aldo-Keto_reductase"/>
</dbReference>
<feature type="compositionally biased region" description="Basic residues" evidence="2">
    <location>
        <begin position="355"/>
        <end position="373"/>
    </location>
</feature>
<dbReference type="AlphaFoldDB" id="A0A8H5TPU4"/>